<keyword evidence="2" id="KW-0012">Acyltransferase</keyword>
<dbReference type="Proteomes" id="UP000027153">
    <property type="component" value="Unassembled WGS sequence"/>
</dbReference>
<dbReference type="EMBL" id="JMIY01000007">
    <property type="protein sequence ID" value="KCZ70499.1"/>
    <property type="molecule type" value="Genomic_DNA"/>
</dbReference>
<dbReference type="SUPFAM" id="SSF53474">
    <property type="entry name" value="alpha/beta-Hydrolases"/>
    <property type="match status" value="1"/>
</dbReference>
<keyword evidence="2" id="KW-0378">Hydrolase</keyword>
<feature type="domain" description="AB hydrolase-1" evidence="1">
    <location>
        <begin position="161"/>
        <end position="260"/>
    </location>
</feature>
<dbReference type="InterPro" id="IPR050266">
    <property type="entry name" value="AB_hydrolase_sf"/>
</dbReference>
<organism evidence="2 3">
    <name type="scientific">Candidatus Methanoperedens nitratireducens</name>
    <dbReference type="NCBI Taxonomy" id="1392998"/>
    <lineage>
        <taxon>Archaea</taxon>
        <taxon>Methanobacteriati</taxon>
        <taxon>Methanobacteriota</taxon>
        <taxon>Stenosarchaea group</taxon>
        <taxon>Methanomicrobia</taxon>
        <taxon>Methanosarcinales</taxon>
        <taxon>ANME-2 cluster</taxon>
        <taxon>Candidatus Methanoperedentaceae</taxon>
        <taxon>Candidatus Methanoperedens</taxon>
    </lineage>
</organism>
<dbReference type="Pfam" id="PF00561">
    <property type="entry name" value="Abhydrolase_1"/>
    <property type="match status" value="2"/>
</dbReference>
<dbReference type="InterPro" id="IPR000073">
    <property type="entry name" value="AB_hydrolase_1"/>
</dbReference>
<dbReference type="GO" id="GO:0016787">
    <property type="term" value="F:hydrolase activity"/>
    <property type="evidence" value="ECO:0007669"/>
    <property type="project" value="UniProtKB-KW"/>
</dbReference>
<keyword evidence="3" id="KW-1185">Reference proteome</keyword>
<evidence type="ECO:0000313" key="2">
    <source>
        <dbReference type="EMBL" id="KCZ70499.1"/>
    </source>
</evidence>
<dbReference type="Gene3D" id="3.40.50.1820">
    <property type="entry name" value="alpha/beta hydrolase"/>
    <property type="match status" value="1"/>
</dbReference>
<dbReference type="PATRIC" id="fig|1392998.3.peg.2509"/>
<dbReference type="AlphaFoldDB" id="A0A062V3X6"/>
<feature type="domain" description="AB hydrolase-1" evidence="1">
    <location>
        <begin position="26"/>
        <end position="158"/>
    </location>
</feature>
<dbReference type="GO" id="GO:0016020">
    <property type="term" value="C:membrane"/>
    <property type="evidence" value="ECO:0007669"/>
    <property type="project" value="TreeGrafter"/>
</dbReference>
<gene>
    <name evidence="2" type="ORF">ANME2D_02519</name>
</gene>
<dbReference type="PANTHER" id="PTHR43798:SF33">
    <property type="entry name" value="HYDROLASE, PUTATIVE (AFU_ORTHOLOGUE AFUA_2G14860)-RELATED"/>
    <property type="match status" value="1"/>
</dbReference>
<dbReference type="PRINTS" id="PR00111">
    <property type="entry name" value="ABHYDROLASE"/>
</dbReference>
<evidence type="ECO:0000313" key="3">
    <source>
        <dbReference type="Proteomes" id="UP000027153"/>
    </source>
</evidence>
<dbReference type="InterPro" id="IPR029058">
    <property type="entry name" value="AB_hydrolase_fold"/>
</dbReference>
<dbReference type="PANTHER" id="PTHR43798">
    <property type="entry name" value="MONOACYLGLYCEROL LIPASE"/>
    <property type="match status" value="1"/>
</dbReference>
<accession>A0A062V3X6</accession>
<dbReference type="RefSeq" id="WP_048092144.1">
    <property type="nucleotide sequence ID" value="NZ_JMIY01000007.1"/>
</dbReference>
<dbReference type="OrthoDB" id="7531at2157"/>
<keyword evidence="2" id="KW-0808">Transferase</keyword>
<comment type="caution">
    <text evidence="2">The sequence shown here is derived from an EMBL/GenBank/DDBJ whole genome shotgun (WGS) entry which is preliminary data.</text>
</comment>
<sequence length="274" mass="31204">MNKSQEKLVHINDHKISYLEQGEGSPVILIHGIPTSNLLWRKIMPGLARTHNVFAPDMLNYGNSDKPDDANVSIEAQSRLIVKLMDKLGLNSADVVGHDIGGGVAQLVAVNYPQRVRKLVLIDSVCFDSWPIPEFLPLQKEGAEDNMGLQEFLKMMRDFMPRGVYNKAAMADDVIDLYLAPWSTEEGKKALFRNFRRLNPEYTQAIAGELKHLPHETLILWAEHDEFQKPAYASKLRDTIPDAQLVWIKEAGHWLMEEKPEEVSRHIITFLNKK</sequence>
<dbReference type="GO" id="GO:0016746">
    <property type="term" value="F:acyltransferase activity"/>
    <property type="evidence" value="ECO:0007669"/>
    <property type="project" value="UniProtKB-KW"/>
</dbReference>
<proteinExistence type="predicted"/>
<protein>
    <submittedName>
        <fullName evidence="2">Putative hydrolase or acyltransferase of alpha/beta superfamily</fullName>
    </submittedName>
</protein>
<reference evidence="2 3" key="1">
    <citation type="journal article" date="2013" name="Nature">
        <title>Anaerobic oxidation of methane coupled to nitrate reduction in a novel archaeal lineage.</title>
        <authorList>
            <person name="Haroon M.F."/>
            <person name="Hu S."/>
            <person name="Shi Y."/>
            <person name="Imelfort M."/>
            <person name="Keller J."/>
            <person name="Hugenholtz P."/>
            <person name="Yuan Z."/>
            <person name="Tyson G.W."/>
        </authorList>
    </citation>
    <scope>NUCLEOTIDE SEQUENCE [LARGE SCALE GENOMIC DNA]</scope>
    <source>
        <strain evidence="2 3">ANME-2d</strain>
    </source>
</reference>
<evidence type="ECO:0000259" key="1">
    <source>
        <dbReference type="Pfam" id="PF00561"/>
    </source>
</evidence>
<name>A0A062V3X6_9EURY</name>